<accession>A0A8S1PB47</accession>
<evidence type="ECO:0000313" key="2">
    <source>
        <dbReference type="Proteomes" id="UP000692954"/>
    </source>
</evidence>
<sequence length="89" mass="10437">MLTGETHEIFFSTLYDLEERDQNDQRKDYAESKAFQGICVTNLAELNEELANLQQRDPKLQAKLDELKPTYDQKDRQRVAELSPLISYQ</sequence>
<organism evidence="1 2">
    <name type="scientific">Paramecium sonneborni</name>
    <dbReference type="NCBI Taxonomy" id="65129"/>
    <lineage>
        <taxon>Eukaryota</taxon>
        <taxon>Sar</taxon>
        <taxon>Alveolata</taxon>
        <taxon>Ciliophora</taxon>
        <taxon>Intramacronucleata</taxon>
        <taxon>Oligohymenophorea</taxon>
        <taxon>Peniculida</taxon>
        <taxon>Parameciidae</taxon>
        <taxon>Paramecium</taxon>
    </lineage>
</organism>
<gene>
    <name evidence="1" type="ORF">PSON_ATCC_30995.1.T0720288</name>
</gene>
<dbReference type="EMBL" id="CAJJDN010000072">
    <property type="protein sequence ID" value="CAD8099943.1"/>
    <property type="molecule type" value="Genomic_DNA"/>
</dbReference>
<evidence type="ECO:0000313" key="1">
    <source>
        <dbReference type="EMBL" id="CAD8099943.1"/>
    </source>
</evidence>
<protein>
    <submittedName>
        <fullName evidence="1">Uncharacterized protein</fullName>
    </submittedName>
</protein>
<comment type="caution">
    <text evidence="1">The sequence shown here is derived from an EMBL/GenBank/DDBJ whole genome shotgun (WGS) entry which is preliminary data.</text>
</comment>
<keyword evidence="2" id="KW-1185">Reference proteome</keyword>
<dbReference type="AlphaFoldDB" id="A0A8S1PB47"/>
<name>A0A8S1PB47_9CILI</name>
<dbReference type="Proteomes" id="UP000692954">
    <property type="component" value="Unassembled WGS sequence"/>
</dbReference>
<reference evidence="1" key="1">
    <citation type="submission" date="2021-01" db="EMBL/GenBank/DDBJ databases">
        <authorList>
            <consortium name="Genoscope - CEA"/>
            <person name="William W."/>
        </authorList>
    </citation>
    <scope>NUCLEOTIDE SEQUENCE</scope>
</reference>
<proteinExistence type="predicted"/>